<sequence length="122" mass="13237">MGTHSSNRSTIAMFTEALVVTWISMCVVMAFAMVRVVIVPLASTKVKVYPALPTPGQLLFSNTVVSMLHSALSSLLAIWALLTSHSLNEDYINKATKEEFLATSISTGSIILGCCSVMLWLR</sequence>
<proteinExistence type="predicted"/>
<dbReference type="Proteomes" id="UP001163321">
    <property type="component" value="Chromosome 8"/>
</dbReference>
<keyword evidence="2" id="KW-1185">Reference proteome</keyword>
<accession>A0ACC0VIM2</accession>
<evidence type="ECO:0000313" key="1">
    <source>
        <dbReference type="EMBL" id="KAI9906325.1"/>
    </source>
</evidence>
<evidence type="ECO:0000313" key="2">
    <source>
        <dbReference type="Proteomes" id="UP001163321"/>
    </source>
</evidence>
<protein>
    <submittedName>
        <fullName evidence="1">Uncharacterized protein</fullName>
    </submittedName>
</protein>
<organism evidence="1 2">
    <name type="scientific">Peronosclerospora sorghi</name>
    <dbReference type="NCBI Taxonomy" id="230839"/>
    <lineage>
        <taxon>Eukaryota</taxon>
        <taxon>Sar</taxon>
        <taxon>Stramenopiles</taxon>
        <taxon>Oomycota</taxon>
        <taxon>Peronosporomycetes</taxon>
        <taxon>Peronosporales</taxon>
        <taxon>Peronosporaceae</taxon>
        <taxon>Peronosclerospora</taxon>
    </lineage>
</organism>
<dbReference type="EMBL" id="CM047587">
    <property type="protein sequence ID" value="KAI9906325.1"/>
    <property type="molecule type" value="Genomic_DNA"/>
</dbReference>
<gene>
    <name evidence="1" type="ORF">PsorP6_004519</name>
</gene>
<reference evidence="1 2" key="1">
    <citation type="journal article" date="2022" name="bioRxiv">
        <title>The genome of the oomycete Peronosclerospora sorghi, a cosmopolitan pathogen of maize and sorghum, is inflated with dispersed pseudogenes.</title>
        <authorList>
            <person name="Fletcher K."/>
            <person name="Martin F."/>
            <person name="Isakeit T."/>
            <person name="Cavanaugh K."/>
            <person name="Magill C."/>
            <person name="Michelmore R."/>
        </authorList>
    </citation>
    <scope>NUCLEOTIDE SEQUENCE [LARGE SCALE GENOMIC DNA]</scope>
    <source>
        <strain evidence="1">P6</strain>
    </source>
</reference>
<name>A0ACC0VIM2_9STRA</name>
<comment type="caution">
    <text evidence="1">The sequence shown here is derived from an EMBL/GenBank/DDBJ whole genome shotgun (WGS) entry which is preliminary data.</text>
</comment>